<dbReference type="Gene3D" id="3.10.50.20">
    <property type="entry name" value="Cloacin immunity protein"/>
    <property type="match status" value="1"/>
</dbReference>
<reference evidence="1 2" key="1">
    <citation type="submission" date="2019-09" db="EMBL/GenBank/DDBJ databases">
        <authorList>
            <person name="Chandra G."/>
            <person name="Truman W A."/>
        </authorList>
    </citation>
    <scope>NUCLEOTIDE SEQUENCE [LARGE SCALE GENOMIC DNA]</scope>
    <source>
        <strain evidence="1">PS896</strain>
    </source>
</reference>
<organism evidence="1 2">
    <name type="scientific">Pseudomonas fluorescens</name>
    <dbReference type="NCBI Taxonomy" id="294"/>
    <lineage>
        <taxon>Bacteria</taxon>
        <taxon>Pseudomonadati</taxon>
        <taxon>Pseudomonadota</taxon>
        <taxon>Gammaproteobacteria</taxon>
        <taxon>Pseudomonadales</taxon>
        <taxon>Pseudomonadaceae</taxon>
        <taxon>Pseudomonas</taxon>
    </lineage>
</organism>
<accession>A0A5E7H0J1</accession>
<dbReference type="Proteomes" id="UP000377224">
    <property type="component" value="Unassembled WGS sequence"/>
</dbReference>
<dbReference type="SUPFAM" id="SSF54552">
    <property type="entry name" value="Colicin E3 immunity protein"/>
    <property type="match status" value="1"/>
</dbReference>
<dbReference type="Pfam" id="PF03513">
    <property type="entry name" value="Cloacin_immun"/>
    <property type="match status" value="1"/>
</dbReference>
<evidence type="ECO:0000313" key="2">
    <source>
        <dbReference type="Proteomes" id="UP000377224"/>
    </source>
</evidence>
<name>A0A5E7H0J1_PSEFL</name>
<dbReference type="GO" id="GO:0015643">
    <property type="term" value="F:toxic substance binding"/>
    <property type="evidence" value="ECO:0007669"/>
    <property type="project" value="InterPro"/>
</dbReference>
<proteinExistence type="predicted"/>
<sequence length="84" mass="9708">MGLRARLEWYDKKTELGEGEELSKDFGDDGSIIESLGMPIENNVNNGGFDVPSQWVNILQPHFRQTIDLSSFDFQVAFVYRDHW</sequence>
<dbReference type="InterPro" id="IPR036528">
    <property type="entry name" value="Cloacn_immnty_sf"/>
</dbReference>
<gene>
    <name evidence="1" type="primary">cim</name>
    <name evidence="1" type="ORF">PS896_00557</name>
</gene>
<dbReference type="AlphaFoldDB" id="A0A5E7H0J1"/>
<dbReference type="RefSeq" id="WP_064393075.1">
    <property type="nucleotide sequence ID" value="NZ_CABVIN010000001.1"/>
</dbReference>
<dbReference type="InterPro" id="IPR003063">
    <property type="entry name" value="Cloacn_immnty_fam"/>
</dbReference>
<dbReference type="PRINTS" id="PR01296">
    <property type="entry name" value="CLOACNIMMNTY"/>
</dbReference>
<evidence type="ECO:0000313" key="1">
    <source>
        <dbReference type="EMBL" id="VVO56207.1"/>
    </source>
</evidence>
<dbReference type="EMBL" id="CABVIN010000001">
    <property type="protein sequence ID" value="VVO56207.1"/>
    <property type="molecule type" value="Genomic_DNA"/>
</dbReference>
<dbReference type="GO" id="GO:0030153">
    <property type="term" value="P:bacteriocin immunity"/>
    <property type="evidence" value="ECO:0007669"/>
    <property type="project" value="InterPro"/>
</dbReference>
<protein>
    <submittedName>
        <fullName evidence="1">Cloacin immunity protein</fullName>
    </submittedName>
</protein>